<keyword evidence="6" id="KW-1185">Reference proteome</keyword>
<evidence type="ECO:0000256" key="2">
    <source>
        <dbReference type="ARBA" id="ARBA00023054"/>
    </source>
</evidence>
<gene>
    <name evidence="5" type="ORF">PBS001_LOCUS3214</name>
</gene>
<feature type="region of interest" description="Disordered" evidence="4">
    <location>
        <begin position="1"/>
        <end position="47"/>
    </location>
</feature>
<dbReference type="Pfam" id="PF11559">
    <property type="entry name" value="ADIP"/>
    <property type="match status" value="1"/>
</dbReference>
<proteinExistence type="inferred from homology"/>
<evidence type="ECO:0000256" key="1">
    <source>
        <dbReference type="ARBA" id="ARBA00009291"/>
    </source>
</evidence>
<protein>
    <submittedName>
        <fullName evidence="5">Uncharacterized protein</fullName>
    </submittedName>
</protein>
<feature type="coiled-coil region" evidence="3">
    <location>
        <begin position="504"/>
        <end position="542"/>
    </location>
</feature>
<evidence type="ECO:0000256" key="4">
    <source>
        <dbReference type="SAM" id="MobiDB-lite"/>
    </source>
</evidence>
<accession>A0ABN8CTV1</accession>
<feature type="compositionally biased region" description="Basic and acidic residues" evidence="4">
    <location>
        <begin position="35"/>
        <end position="47"/>
    </location>
</feature>
<name>A0ABN8CTV1_9STRA</name>
<dbReference type="PANTHER" id="PTHR47057:SF1">
    <property type="entry name" value="AFADIN_ALPHA-ACTININ-BINDING PROTEIN"/>
    <property type="match status" value="1"/>
</dbReference>
<evidence type="ECO:0000313" key="5">
    <source>
        <dbReference type="EMBL" id="CAH0516553.1"/>
    </source>
</evidence>
<keyword evidence="2 3" id="KW-0175">Coiled coil</keyword>
<reference evidence="5 6" key="1">
    <citation type="submission" date="2021-11" db="EMBL/GenBank/DDBJ databases">
        <authorList>
            <person name="Islam A."/>
            <person name="Islam S."/>
            <person name="Flora M.S."/>
            <person name="Rahman M."/>
            <person name="Ziaur R.M."/>
            <person name="Epstein J.H."/>
            <person name="Hassan M."/>
            <person name="Klassen M."/>
            <person name="Woodard K."/>
            <person name="Webb A."/>
            <person name="Webby R.J."/>
            <person name="El Zowalaty M.E."/>
        </authorList>
    </citation>
    <scope>NUCLEOTIDE SEQUENCE [LARGE SCALE GENOMIC DNA]</scope>
    <source>
        <strain evidence="5">Pbs1</strain>
    </source>
</reference>
<dbReference type="EMBL" id="CAKLCB010000177">
    <property type="protein sequence ID" value="CAH0516553.1"/>
    <property type="molecule type" value="Genomic_DNA"/>
</dbReference>
<evidence type="ECO:0000256" key="3">
    <source>
        <dbReference type="SAM" id="Coils"/>
    </source>
</evidence>
<evidence type="ECO:0000313" key="6">
    <source>
        <dbReference type="Proteomes" id="UP001158986"/>
    </source>
</evidence>
<comment type="similarity">
    <text evidence="1">Belongs to the ADIP family.</text>
</comment>
<feature type="compositionally biased region" description="Basic and acidic residues" evidence="4">
    <location>
        <begin position="9"/>
        <end position="18"/>
    </location>
</feature>
<dbReference type="InterPro" id="IPR021622">
    <property type="entry name" value="Afadin/alpha-actinin-bd"/>
</dbReference>
<sequence>MDGMQRTQAQEEHRHRGDTIGMVSSSSRPLKRARSVVDRSSEEEKEKKNGFVIHGSFPLFENNDSHVSTMTSSLITQYPLIPWRLPRTHTFADTQEYLNAQLQHVVAMSSMFLPRSLRQMSMGQENVRERDDVDNVCTLDLVKVWEILAVGAEIQTQEHEIAEKSLRNVLDLVSYLLYVRDREMEHQSQLSERLNNMEKHLERKNHIVHTITSDLETLKQNNAQRENMFKAKEQVLMTERKMLQMEKKALEVHCARLQGVETAYKAQLRRKDVEYARLKKSLQDAVARGAKEKRGMAITKPLNGVQERKQILMNSQSKESKLTKQIIENMERKKAELVVDNETLAKSYDKLQHHLESLTLQYKKAVRLFLAQKNLEGNAEELEKLASAPIDNFTPTPFNMATKASIPQFISRSMETLDKKLKQLEYVIRNELPSAEARSDKEVIKRLRQKLDDAQSIINEQDQLLQASLSAPTVDASVGRKACHSNFTATALVGRVAECRSSPDVNAEEDLAQEKSELAVLRQNLQKERKLLQEQAIKLDKDRLEFEIIKRDQMFGSSVDVACEQASLSISDNATCSTPTQQHRAKRFDLDGMVSPIDIPVSATPETAAYLKKIGIYVPHEK</sequence>
<organism evidence="5 6">
    <name type="scientific">Peronospora belbahrii</name>
    <dbReference type="NCBI Taxonomy" id="622444"/>
    <lineage>
        <taxon>Eukaryota</taxon>
        <taxon>Sar</taxon>
        <taxon>Stramenopiles</taxon>
        <taxon>Oomycota</taxon>
        <taxon>Peronosporomycetes</taxon>
        <taxon>Peronosporales</taxon>
        <taxon>Peronosporaceae</taxon>
        <taxon>Peronospora</taxon>
    </lineage>
</organism>
<dbReference type="PANTHER" id="PTHR47057">
    <property type="entry name" value="AFADIN/ALPHA-ACTININ-BINDING"/>
    <property type="match status" value="1"/>
</dbReference>
<comment type="caution">
    <text evidence="5">The sequence shown here is derived from an EMBL/GenBank/DDBJ whole genome shotgun (WGS) entry which is preliminary data.</text>
</comment>
<dbReference type="Proteomes" id="UP001158986">
    <property type="component" value="Unassembled WGS sequence"/>
</dbReference>